<gene>
    <name evidence="11" type="ORF">DI551_09705</name>
</gene>
<evidence type="ECO:0000313" key="12">
    <source>
        <dbReference type="Proteomes" id="UP000249417"/>
    </source>
</evidence>
<dbReference type="PRINTS" id="PR00834">
    <property type="entry name" value="PROTEASES2C"/>
</dbReference>
<feature type="active site" description="Charge relay system" evidence="7">
    <location>
        <position position="215"/>
    </location>
</feature>
<evidence type="ECO:0000256" key="1">
    <source>
        <dbReference type="ARBA" id="ARBA00010541"/>
    </source>
</evidence>
<keyword evidence="5" id="KW-0378">Hydrolase</keyword>
<protein>
    <submittedName>
        <fullName evidence="11">Serine protease</fullName>
    </submittedName>
</protein>
<evidence type="ECO:0000256" key="7">
    <source>
        <dbReference type="PIRSR" id="PIRSR611782-1"/>
    </source>
</evidence>
<dbReference type="SMART" id="SM00228">
    <property type="entry name" value="PDZ"/>
    <property type="match status" value="2"/>
</dbReference>
<dbReference type="GO" id="GO:0042597">
    <property type="term" value="C:periplasmic space"/>
    <property type="evidence" value="ECO:0007669"/>
    <property type="project" value="TreeGrafter"/>
</dbReference>
<feature type="signal peptide" evidence="9">
    <location>
        <begin position="1"/>
        <end position="22"/>
    </location>
</feature>
<evidence type="ECO:0000256" key="2">
    <source>
        <dbReference type="ARBA" id="ARBA00022670"/>
    </source>
</evidence>
<evidence type="ECO:0000256" key="3">
    <source>
        <dbReference type="ARBA" id="ARBA00022729"/>
    </source>
</evidence>
<dbReference type="Gene3D" id="2.40.10.120">
    <property type="match status" value="1"/>
</dbReference>
<keyword evidence="6" id="KW-0720">Serine protease</keyword>
<dbReference type="Proteomes" id="UP000249417">
    <property type="component" value="Unassembled WGS sequence"/>
</dbReference>
<organism evidence="11 12">
    <name type="scientific">Micavibrio aeruginosavorus</name>
    <dbReference type="NCBI Taxonomy" id="349221"/>
    <lineage>
        <taxon>Bacteria</taxon>
        <taxon>Pseudomonadati</taxon>
        <taxon>Bdellovibrionota</taxon>
        <taxon>Bdellovibrionia</taxon>
        <taxon>Bdellovibrionales</taxon>
        <taxon>Pseudobdellovibrionaceae</taxon>
        <taxon>Micavibrio</taxon>
    </lineage>
</organism>
<feature type="binding site" evidence="8">
    <location>
        <begin position="213"/>
        <end position="215"/>
    </location>
    <ligand>
        <name>substrate</name>
    </ligand>
</feature>
<dbReference type="PROSITE" id="PS50106">
    <property type="entry name" value="PDZ"/>
    <property type="match status" value="1"/>
</dbReference>
<dbReference type="CDD" id="cd10839">
    <property type="entry name" value="cpPDZ1_DegP-like"/>
    <property type="match status" value="1"/>
</dbReference>
<evidence type="ECO:0000256" key="4">
    <source>
        <dbReference type="ARBA" id="ARBA00022737"/>
    </source>
</evidence>
<dbReference type="PANTHER" id="PTHR22939:SF129">
    <property type="entry name" value="SERINE PROTEASE HTRA2, MITOCHONDRIAL"/>
    <property type="match status" value="1"/>
</dbReference>
<sequence>MNIRFLQVFAVVCIMLGASAFAQDRAVPESKGQVTLSYAPIVKKISPAVVNIYTKRVVKQNVSPFMADPMFEKLFGNLNMNGLTREQVESSLGSGVIVEADGLIVTNAHVVKDADEIMVVLSDRRELDAKTVLVDAKSDLALLRVDAKGEQLPHAALKPSEQLEVGDIVIAIGNPFGVGQTVTSGIVSALARSTLNINDFNFFIQTDAAINPGNSGGPLVASDGGVVGINSAIYSRSGGSLGIGFAIPSEMVATVIAAEKSGDKNAKFITRTWLGISGQQVTSEIADSLNMTRPSGVLINSIHSESPLKKEGMEVGDVVTAVNGKEVHDTAELRFRLATLPLGQEAKLDVLRKGKAMSFTVKAIAPPDKPDRETLKITGNNPLTGATVANINPAVGVELNLPGDAMGVAVTEVAASRLLQTGDIIVAINDTQIDSVKTLKESLNKAAKVRQSAFALTIERGGQKTQIVIR</sequence>
<dbReference type="AlphaFoldDB" id="A0A2W5N178"/>
<accession>A0A2W5N178</accession>
<evidence type="ECO:0000313" key="11">
    <source>
        <dbReference type="EMBL" id="PZQ44655.1"/>
    </source>
</evidence>
<dbReference type="SUPFAM" id="SSF50156">
    <property type="entry name" value="PDZ domain-like"/>
    <property type="match status" value="2"/>
</dbReference>
<dbReference type="PANTHER" id="PTHR22939">
    <property type="entry name" value="SERINE PROTEASE FAMILY S1C HTRA-RELATED"/>
    <property type="match status" value="1"/>
</dbReference>
<evidence type="ECO:0000259" key="10">
    <source>
        <dbReference type="PROSITE" id="PS50106"/>
    </source>
</evidence>
<keyword evidence="2 11" id="KW-0645">Protease</keyword>
<dbReference type="InterPro" id="IPR011782">
    <property type="entry name" value="Pept_S1C_Do"/>
</dbReference>
<dbReference type="GO" id="GO:0006515">
    <property type="term" value="P:protein quality control for misfolded or incompletely synthesized proteins"/>
    <property type="evidence" value="ECO:0007669"/>
    <property type="project" value="TreeGrafter"/>
</dbReference>
<dbReference type="EMBL" id="QFQB01000083">
    <property type="protein sequence ID" value="PZQ44655.1"/>
    <property type="molecule type" value="Genomic_DNA"/>
</dbReference>
<proteinExistence type="inferred from homology"/>
<evidence type="ECO:0000256" key="6">
    <source>
        <dbReference type="ARBA" id="ARBA00022825"/>
    </source>
</evidence>
<dbReference type="Pfam" id="PF13180">
    <property type="entry name" value="PDZ_2"/>
    <property type="match status" value="1"/>
</dbReference>
<dbReference type="InterPro" id="IPR009003">
    <property type="entry name" value="Peptidase_S1_PA"/>
</dbReference>
<dbReference type="InterPro" id="IPR036034">
    <property type="entry name" value="PDZ_sf"/>
</dbReference>
<feature type="binding site" evidence="8">
    <location>
        <begin position="274"/>
        <end position="278"/>
    </location>
    <ligand>
        <name>substrate</name>
    </ligand>
</feature>
<feature type="active site" description="Charge relay system" evidence="7">
    <location>
        <position position="139"/>
    </location>
</feature>
<dbReference type="SUPFAM" id="SSF50494">
    <property type="entry name" value="Trypsin-like serine proteases"/>
    <property type="match status" value="1"/>
</dbReference>
<keyword evidence="4" id="KW-0677">Repeat</keyword>
<dbReference type="InterPro" id="IPR001940">
    <property type="entry name" value="Peptidase_S1C"/>
</dbReference>
<feature type="binding site" evidence="8">
    <location>
        <position position="139"/>
    </location>
    <ligand>
        <name>substrate</name>
    </ligand>
</feature>
<evidence type="ECO:0000256" key="8">
    <source>
        <dbReference type="PIRSR" id="PIRSR611782-2"/>
    </source>
</evidence>
<comment type="similarity">
    <text evidence="1">Belongs to the peptidase S1C family.</text>
</comment>
<dbReference type="GO" id="GO:0004252">
    <property type="term" value="F:serine-type endopeptidase activity"/>
    <property type="evidence" value="ECO:0007669"/>
    <property type="project" value="InterPro"/>
</dbReference>
<evidence type="ECO:0000256" key="9">
    <source>
        <dbReference type="SAM" id="SignalP"/>
    </source>
</evidence>
<dbReference type="Gene3D" id="2.30.42.10">
    <property type="match status" value="1"/>
</dbReference>
<dbReference type="Pfam" id="PF13365">
    <property type="entry name" value="Trypsin_2"/>
    <property type="match status" value="1"/>
</dbReference>
<dbReference type="NCBIfam" id="TIGR02037">
    <property type="entry name" value="degP_htrA_DO"/>
    <property type="match status" value="1"/>
</dbReference>
<evidence type="ECO:0000256" key="5">
    <source>
        <dbReference type="ARBA" id="ARBA00022801"/>
    </source>
</evidence>
<reference evidence="11 12" key="1">
    <citation type="submission" date="2017-08" db="EMBL/GenBank/DDBJ databases">
        <title>Infants hospitalized years apart are colonized by the same room-sourced microbial strains.</title>
        <authorList>
            <person name="Brooks B."/>
            <person name="Olm M.R."/>
            <person name="Firek B.A."/>
            <person name="Baker R."/>
            <person name="Thomas B.C."/>
            <person name="Morowitz M.J."/>
            <person name="Banfield J.F."/>
        </authorList>
    </citation>
    <scope>NUCLEOTIDE SEQUENCE [LARGE SCALE GENOMIC DNA]</scope>
    <source>
        <strain evidence="11">S2_005_002_R2_29</strain>
    </source>
</reference>
<name>A0A2W5N178_9BACT</name>
<feature type="active site" description="Charge relay system" evidence="7">
    <location>
        <position position="109"/>
    </location>
</feature>
<feature type="chain" id="PRO_5039032900" evidence="9">
    <location>
        <begin position="23"/>
        <end position="470"/>
    </location>
</feature>
<dbReference type="InterPro" id="IPR001478">
    <property type="entry name" value="PDZ"/>
</dbReference>
<feature type="domain" description="PDZ" evidence="10">
    <location>
        <begin position="255"/>
        <end position="354"/>
    </location>
</feature>
<feature type="binding site" evidence="8">
    <location>
        <position position="109"/>
    </location>
    <ligand>
        <name>substrate</name>
    </ligand>
</feature>
<keyword evidence="3 9" id="KW-0732">Signal</keyword>
<comment type="caution">
    <text evidence="11">The sequence shown here is derived from an EMBL/GenBank/DDBJ whole genome shotgun (WGS) entry which is preliminary data.</text>
</comment>
<dbReference type="Gene3D" id="2.30.42.60">
    <property type="match status" value="1"/>
</dbReference>